<organism evidence="1 2">
    <name type="scientific">Flavobacterium plantiphilum</name>
    <dbReference type="NCBI Taxonomy" id="3163297"/>
    <lineage>
        <taxon>Bacteria</taxon>
        <taxon>Pseudomonadati</taxon>
        <taxon>Bacteroidota</taxon>
        <taxon>Flavobacteriia</taxon>
        <taxon>Flavobacteriales</taxon>
        <taxon>Flavobacteriaceae</taxon>
        <taxon>Flavobacterium</taxon>
    </lineage>
</organism>
<dbReference type="Proteomes" id="UP001629260">
    <property type="component" value="Unassembled WGS sequence"/>
</dbReference>
<proteinExistence type="predicted"/>
<dbReference type="RefSeq" id="WP_408082146.1">
    <property type="nucleotide sequence ID" value="NZ_JBELQA010000007.1"/>
</dbReference>
<evidence type="ECO:0000313" key="2">
    <source>
        <dbReference type="Proteomes" id="UP001629260"/>
    </source>
</evidence>
<keyword evidence="2" id="KW-1185">Reference proteome</keyword>
<dbReference type="Pfam" id="PF14284">
    <property type="entry name" value="PcfJ"/>
    <property type="match status" value="1"/>
</dbReference>
<gene>
    <name evidence="1" type="ORF">ABS764_12530</name>
</gene>
<sequence>MIPKTKIEKEITALSASLTPINTEMKKWAEQNIFLKWAALSRGKFHCLECAHSWKPDTKNTACQNFTKCTACNCKLKMFQYNQVHFHEIEYSAVLDTKANFQVVRIICSYKEMKKNCMPTYTHKEVMQHWINAKGETRSLSLSTNLFSQAYDAWKLHSTLEIRPKSFLDTPKYTINPYKVFPKMKILPILKRNGFKSSCYKIAPQLLFVAILSDSIAETLLKSGQTAMLYYYIQTSRQRIKENWKAVKTYLKHHYIIEDYDLWFDYIELLHWFKKDLCNPALVCPENLHQLHDKLVLKKRTIQHKQYLEKMRAEIAKAQASYTEEKKTFFGLTFSNENLKIAVLENVQDFLKEGDALHHCLFTNEYFKKKDSLIFSARMDDTPIETIEVSLSKMKIVQCRGLKNKNSKQHKMILNLMKKNLYQIRNRIKKNKTVK</sequence>
<comment type="caution">
    <text evidence="1">The sequence shown here is derived from an EMBL/GenBank/DDBJ whole genome shotgun (WGS) entry which is preliminary data.</text>
</comment>
<accession>A0ABW8XX55</accession>
<reference evidence="1 2" key="1">
    <citation type="submission" date="2024-06" db="EMBL/GenBank/DDBJ databases">
        <authorList>
            <person name="Kaempfer P."/>
            <person name="Viver T."/>
        </authorList>
    </citation>
    <scope>NUCLEOTIDE SEQUENCE [LARGE SCALE GENOMIC DNA]</scope>
    <source>
        <strain evidence="1 2">ST-87</strain>
    </source>
</reference>
<name>A0ABW8XX55_9FLAO</name>
<evidence type="ECO:0000313" key="1">
    <source>
        <dbReference type="EMBL" id="MFL9831675.1"/>
    </source>
</evidence>
<protein>
    <submittedName>
        <fullName evidence="1">PcfJ domain-containing protein</fullName>
    </submittedName>
</protein>
<dbReference type="InterPro" id="IPR025586">
    <property type="entry name" value="PcfJ"/>
</dbReference>
<dbReference type="EMBL" id="JBELQA010000007">
    <property type="protein sequence ID" value="MFL9831675.1"/>
    <property type="molecule type" value="Genomic_DNA"/>
</dbReference>